<sequence>IAGLPIDTTDLDLYKIFAPFGALFPKGVRAMLHPDGTCKGIGFVNFLDSACLEAAVQTLNGTTMPDGTVLVVKLKSPTSAPAETQEEQPAIE</sequence>
<dbReference type="Gene3D" id="3.30.70.330">
    <property type="match status" value="1"/>
</dbReference>
<evidence type="ECO:0000259" key="4">
    <source>
        <dbReference type="PROSITE" id="PS50102"/>
    </source>
</evidence>
<evidence type="ECO:0000313" key="5">
    <source>
        <dbReference type="EMBL" id="CAE8622168.1"/>
    </source>
</evidence>
<reference evidence="5" key="1">
    <citation type="submission" date="2021-02" db="EMBL/GenBank/DDBJ databases">
        <authorList>
            <person name="Dougan E. K."/>
            <person name="Rhodes N."/>
            <person name="Thang M."/>
            <person name="Chan C."/>
        </authorList>
    </citation>
    <scope>NUCLEOTIDE SEQUENCE</scope>
</reference>
<proteinExistence type="predicted"/>
<dbReference type="SUPFAM" id="SSF54928">
    <property type="entry name" value="RNA-binding domain, RBD"/>
    <property type="match status" value="1"/>
</dbReference>
<dbReference type="InterPro" id="IPR035979">
    <property type="entry name" value="RBD_domain_sf"/>
</dbReference>
<dbReference type="PANTHER" id="PTHR24012">
    <property type="entry name" value="RNA BINDING PROTEIN"/>
    <property type="match status" value="1"/>
</dbReference>
<dbReference type="InterPro" id="IPR000504">
    <property type="entry name" value="RRM_dom"/>
</dbReference>
<dbReference type="EMBL" id="CAJNNV010027909">
    <property type="protein sequence ID" value="CAE8622168.1"/>
    <property type="molecule type" value="Genomic_DNA"/>
</dbReference>
<evidence type="ECO:0000313" key="6">
    <source>
        <dbReference type="Proteomes" id="UP000654075"/>
    </source>
</evidence>
<evidence type="ECO:0000256" key="2">
    <source>
        <dbReference type="ARBA" id="ARBA00022884"/>
    </source>
</evidence>
<keyword evidence="2 3" id="KW-0694">RNA-binding</keyword>
<dbReference type="OrthoDB" id="5946976at2759"/>
<dbReference type="PROSITE" id="PS50102">
    <property type="entry name" value="RRM"/>
    <property type="match status" value="1"/>
</dbReference>
<gene>
    <name evidence="5" type="ORF">PGLA1383_LOCUS39664</name>
</gene>
<dbReference type="InterPro" id="IPR012677">
    <property type="entry name" value="Nucleotide-bd_a/b_plait_sf"/>
</dbReference>
<dbReference type="Pfam" id="PF00076">
    <property type="entry name" value="RRM_1"/>
    <property type="match status" value="1"/>
</dbReference>
<comment type="caution">
    <text evidence="5">The sequence shown here is derived from an EMBL/GenBank/DDBJ whole genome shotgun (WGS) entry which is preliminary data.</text>
</comment>
<dbReference type="GO" id="GO:0003723">
    <property type="term" value="F:RNA binding"/>
    <property type="evidence" value="ECO:0007669"/>
    <property type="project" value="UniProtKB-UniRule"/>
</dbReference>
<keyword evidence="6" id="KW-1185">Reference proteome</keyword>
<feature type="non-terminal residue" evidence="5">
    <location>
        <position position="92"/>
    </location>
</feature>
<protein>
    <recommendedName>
        <fullName evidence="4">RRM domain-containing protein</fullName>
    </recommendedName>
</protein>
<dbReference type="AlphaFoldDB" id="A0A813GHM3"/>
<organism evidence="5 6">
    <name type="scientific">Polarella glacialis</name>
    <name type="common">Dinoflagellate</name>
    <dbReference type="NCBI Taxonomy" id="89957"/>
    <lineage>
        <taxon>Eukaryota</taxon>
        <taxon>Sar</taxon>
        <taxon>Alveolata</taxon>
        <taxon>Dinophyceae</taxon>
        <taxon>Suessiales</taxon>
        <taxon>Suessiaceae</taxon>
        <taxon>Polarella</taxon>
    </lineage>
</organism>
<dbReference type="SMART" id="SM00360">
    <property type="entry name" value="RRM"/>
    <property type="match status" value="1"/>
</dbReference>
<evidence type="ECO:0000256" key="3">
    <source>
        <dbReference type="PROSITE-ProRule" id="PRU00176"/>
    </source>
</evidence>
<dbReference type="Proteomes" id="UP000654075">
    <property type="component" value="Unassembled WGS sequence"/>
</dbReference>
<feature type="domain" description="RRM" evidence="4">
    <location>
        <begin position="1"/>
        <end position="77"/>
    </location>
</feature>
<accession>A0A813GHM3</accession>
<dbReference type="CDD" id="cd00590">
    <property type="entry name" value="RRM_SF"/>
    <property type="match status" value="1"/>
</dbReference>
<evidence type="ECO:0000256" key="1">
    <source>
        <dbReference type="ARBA" id="ARBA00022737"/>
    </source>
</evidence>
<keyword evidence="1" id="KW-0677">Repeat</keyword>
<name>A0A813GHM3_POLGL</name>